<dbReference type="EMBL" id="CADCXU010030271">
    <property type="protein sequence ID" value="CAB0016340.1"/>
    <property type="molecule type" value="Genomic_DNA"/>
</dbReference>
<sequence length="84" mass="10135">MPDLLELYAQAVGQMSVARTVQRYKSERLIRLAGRRYLSDGRRFFRDERRRRPFQQHAALVELAFRNFVGVRFLRLGYAEKWIM</sequence>
<gene>
    <name evidence="1" type="ORF">NTEN_LOCUS20549</name>
</gene>
<feature type="non-terminal residue" evidence="1">
    <location>
        <position position="84"/>
    </location>
</feature>
<keyword evidence="2" id="KW-1185">Reference proteome</keyword>
<organism evidence="1 2">
    <name type="scientific">Nesidiocoris tenuis</name>
    <dbReference type="NCBI Taxonomy" id="355587"/>
    <lineage>
        <taxon>Eukaryota</taxon>
        <taxon>Metazoa</taxon>
        <taxon>Ecdysozoa</taxon>
        <taxon>Arthropoda</taxon>
        <taxon>Hexapoda</taxon>
        <taxon>Insecta</taxon>
        <taxon>Pterygota</taxon>
        <taxon>Neoptera</taxon>
        <taxon>Paraneoptera</taxon>
        <taxon>Hemiptera</taxon>
        <taxon>Heteroptera</taxon>
        <taxon>Panheteroptera</taxon>
        <taxon>Cimicomorpha</taxon>
        <taxon>Miridae</taxon>
        <taxon>Dicyphina</taxon>
        <taxon>Nesidiocoris</taxon>
    </lineage>
</organism>
<evidence type="ECO:0000313" key="1">
    <source>
        <dbReference type="EMBL" id="CAB0016340.1"/>
    </source>
</evidence>
<name>A0A6H5HGP8_9HEMI</name>
<proteinExistence type="predicted"/>
<dbReference type="Proteomes" id="UP000479000">
    <property type="component" value="Unassembled WGS sequence"/>
</dbReference>
<reference evidence="1 2" key="1">
    <citation type="submission" date="2020-02" db="EMBL/GenBank/DDBJ databases">
        <authorList>
            <person name="Ferguson B K."/>
        </authorList>
    </citation>
    <scope>NUCLEOTIDE SEQUENCE [LARGE SCALE GENOMIC DNA]</scope>
</reference>
<dbReference type="AlphaFoldDB" id="A0A6H5HGP8"/>
<accession>A0A6H5HGP8</accession>
<evidence type="ECO:0000313" key="2">
    <source>
        <dbReference type="Proteomes" id="UP000479000"/>
    </source>
</evidence>
<protein>
    <submittedName>
        <fullName evidence="1">Uncharacterized protein</fullName>
    </submittedName>
</protein>